<keyword evidence="2 3" id="KW-0175">Coiled coil</keyword>
<dbReference type="InterPro" id="IPR005024">
    <property type="entry name" value="Snf7_fam"/>
</dbReference>
<feature type="compositionally biased region" description="Basic and acidic residues" evidence="4">
    <location>
        <begin position="251"/>
        <end position="262"/>
    </location>
</feature>
<evidence type="ECO:0000256" key="4">
    <source>
        <dbReference type="SAM" id="MobiDB-lite"/>
    </source>
</evidence>
<dbReference type="GO" id="GO:0032511">
    <property type="term" value="P:late endosome to vacuole transport via multivesicular body sorting pathway"/>
    <property type="evidence" value="ECO:0007669"/>
    <property type="project" value="TreeGrafter"/>
</dbReference>
<gene>
    <name evidence="5" type="ORF">AWRI1631_47060</name>
</gene>
<dbReference type="Proteomes" id="UP000008988">
    <property type="component" value="Unassembled WGS sequence"/>
</dbReference>
<sequence>MGFLAREKVHLKKVVIGGSQDWLKHSYQLFKAIMNRIFGYGNKKSHDQLLQESNQSMNQAQQSLSNRISQLDTQIAQLNFQLQNIQKNLQRSNNKQPSLRKQALKILNKRKQLENMKDSLDSQSWSMTQAQLTNDNLQNTMITINALKQTNNAMKAQYGKINIDKLQDMQDEMLDLIEQGDELQEVLAMNNNSGELDDISDAELDAELDALAQEDFTLPTSENSLGNDMPSYLLGANAPPAFIDEEPNLDTEDKNKALESAQ</sequence>
<dbReference type="Pfam" id="PF03357">
    <property type="entry name" value="Snf7"/>
    <property type="match status" value="1"/>
</dbReference>
<dbReference type="GO" id="GO:0005771">
    <property type="term" value="C:multivesicular body"/>
    <property type="evidence" value="ECO:0007669"/>
    <property type="project" value="TreeGrafter"/>
</dbReference>
<proteinExistence type="inferred from homology"/>
<feature type="region of interest" description="Disordered" evidence="4">
    <location>
        <begin position="219"/>
        <end position="262"/>
    </location>
</feature>
<reference evidence="5 6" key="1">
    <citation type="journal article" date="2008" name="FEMS Yeast Res.">
        <title>Comparative genome analysis of a Saccharomyces cerevisiae wine strain.</title>
        <authorList>
            <person name="Borneman A.R."/>
            <person name="Forgan A.H."/>
            <person name="Pretorius I.S."/>
            <person name="Chambers P.J."/>
        </authorList>
    </citation>
    <scope>NUCLEOTIDE SEQUENCE [LARGE SCALE GENOMIC DNA]</scope>
    <source>
        <strain evidence="5 6">AWRI1631</strain>
    </source>
</reference>
<evidence type="ECO:0000256" key="3">
    <source>
        <dbReference type="SAM" id="Coils"/>
    </source>
</evidence>
<dbReference type="PANTHER" id="PTHR22761:SF12">
    <property type="entry name" value="CHARGED MULTIVESICULAR BODY PROTEIN 5"/>
    <property type="match status" value="1"/>
</dbReference>
<comment type="caution">
    <text evidence="5">The sequence shown here is derived from an EMBL/GenBank/DDBJ whole genome shotgun (WGS) entry which is preliminary data.</text>
</comment>
<dbReference type="PANTHER" id="PTHR22761">
    <property type="entry name" value="CHARGED MULTIVESICULAR BODY PROTEIN"/>
    <property type="match status" value="1"/>
</dbReference>
<protein>
    <submittedName>
        <fullName evidence="5">YDR486Cp-like protein</fullName>
    </submittedName>
</protein>
<comment type="similarity">
    <text evidence="1">Belongs to the SNF7 family.</text>
</comment>
<dbReference type="AlphaFoldDB" id="B5VH14"/>
<evidence type="ECO:0000256" key="1">
    <source>
        <dbReference type="ARBA" id="ARBA00006190"/>
    </source>
</evidence>
<accession>B5VH14</accession>
<dbReference type="GO" id="GO:0006900">
    <property type="term" value="P:vesicle budding from membrane"/>
    <property type="evidence" value="ECO:0007669"/>
    <property type="project" value="TreeGrafter"/>
</dbReference>
<name>B5VH14_YEAS6</name>
<organism evidence="5 6">
    <name type="scientific">Saccharomyces cerevisiae (strain AWRI1631)</name>
    <name type="common">Baker's yeast</name>
    <dbReference type="NCBI Taxonomy" id="545124"/>
    <lineage>
        <taxon>Eukaryota</taxon>
        <taxon>Fungi</taxon>
        <taxon>Dikarya</taxon>
        <taxon>Ascomycota</taxon>
        <taxon>Saccharomycotina</taxon>
        <taxon>Saccharomycetes</taxon>
        <taxon>Saccharomycetales</taxon>
        <taxon>Saccharomycetaceae</taxon>
        <taxon>Saccharomyces</taxon>
    </lineage>
</organism>
<feature type="coiled-coil region" evidence="3">
    <location>
        <begin position="137"/>
        <end position="186"/>
    </location>
</feature>
<evidence type="ECO:0000313" key="5">
    <source>
        <dbReference type="EMBL" id="EDZ72780.1"/>
    </source>
</evidence>
<dbReference type="OrthoDB" id="3973241at2759"/>
<dbReference type="EMBL" id="ABSV01000590">
    <property type="protein sequence ID" value="EDZ72780.1"/>
    <property type="molecule type" value="Genomic_DNA"/>
</dbReference>
<evidence type="ECO:0000256" key="2">
    <source>
        <dbReference type="ARBA" id="ARBA00023054"/>
    </source>
</evidence>
<evidence type="ECO:0000313" key="6">
    <source>
        <dbReference type="Proteomes" id="UP000008988"/>
    </source>
</evidence>
<dbReference type="Gene3D" id="6.10.250.1710">
    <property type="match status" value="1"/>
</dbReference>
<feature type="coiled-coil region" evidence="3">
    <location>
        <begin position="68"/>
        <end position="102"/>
    </location>
</feature>